<organism evidence="3 4">
    <name type="scientific">Pontiella agarivorans</name>
    <dbReference type="NCBI Taxonomy" id="3038953"/>
    <lineage>
        <taxon>Bacteria</taxon>
        <taxon>Pseudomonadati</taxon>
        <taxon>Kiritimatiellota</taxon>
        <taxon>Kiritimatiellia</taxon>
        <taxon>Kiritimatiellales</taxon>
        <taxon>Pontiellaceae</taxon>
        <taxon>Pontiella</taxon>
    </lineage>
</organism>
<dbReference type="InterPro" id="IPR006503">
    <property type="entry name" value="Nase-assoc"/>
</dbReference>
<dbReference type="Gene3D" id="3.40.30.10">
    <property type="entry name" value="Glutaredoxin"/>
    <property type="match status" value="1"/>
</dbReference>
<dbReference type="SUPFAM" id="SSF52833">
    <property type="entry name" value="Thioredoxin-like"/>
    <property type="match status" value="1"/>
</dbReference>
<evidence type="ECO:0000256" key="1">
    <source>
        <dbReference type="ARBA" id="ARBA00007198"/>
    </source>
</evidence>
<dbReference type="PANTHER" id="PTHR30041">
    <property type="entry name" value="ARSENATE REDUCTASE"/>
    <property type="match status" value="1"/>
</dbReference>
<dbReference type="PROSITE" id="PS51353">
    <property type="entry name" value="ARSC"/>
    <property type="match status" value="1"/>
</dbReference>
<dbReference type="InterPro" id="IPR036249">
    <property type="entry name" value="Thioredoxin-like_sf"/>
</dbReference>
<protein>
    <submittedName>
        <fullName evidence="3">ArsC/Spx/MgsR family protein</fullName>
    </submittedName>
</protein>
<reference evidence="3 4" key="1">
    <citation type="journal article" date="2024" name="Appl. Environ. Microbiol.">
        <title>Pontiella agarivorans sp. nov., a novel marine anaerobic bacterium capable of degrading macroalgal polysaccharides and fixing nitrogen.</title>
        <authorList>
            <person name="Liu N."/>
            <person name="Kivenson V."/>
            <person name="Peng X."/>
            <person name="Cui Z."/>
            <person name="Lankiewicz T.S."/>
            <person name="Gosselin K.M."/>
            <person name="English C.J."/>
            <person name="Blair E.M."/>
            <person name="O'Malley M.A."/>
            <person name="Valentine D.L."/>
        </authorList>
    </citation>
    <scope>NUCLEOTIDE SEQUENCE [LARGE SCALE GENOMIC DNA]</scope>
    <source>
        <strain evidence="3 4">NLcol2</strain>
    </source>
</reference>
<dbReference type="NCBIfam" id="TIGR01616">
    <property type="entry name" value="nitro_assoc"/>
    <property type="match status" value="1"/>
</dbReference>
<dbReference type="RefSeq" id="WP_322609154.1">
    <property type="nucleotide sequence ID" value="NZ_JARVCO010000010.1"/>
</dbReference>
<name>A0ABU5MYV7_9BACT</name>
<dbReference type="EMBL" id="JARVCO010000010">
    <property type="protein sequence ID" value="MDZ8119370.1"/>
    <property type="molecule type" value="Genomic_DNA"/>
</dbReference>
<comment type="caution">
    <text evidence="3">The sequence shown here is derived from an EMBL/GenBank/DDBJ whole genome shotgun (WGS) entry which is preliminary data.</text>
</comment>
<evidence type="ECO:0000313" key="3">
    <source>
        <dbReference type="EMBL" id="MDZ8119370.1"/>
    </source>
</evidence>
<evidence type="ECO:0000313" key="4">
    <source>
        <dbReference type="Proteomes" id="UP001290861"/>
    </source>
</evidence>
<gene>
    <name evidence="3" type="ORF">P9H32_12130</name>
</gene>
<comment type="similarity">
    <text evidence="1 2">Belongs to the ArsC family.</text>
</comment>
<accession>A0ABU5MYV7</accession>
<dbReference type="PANTHER" id="PTHR30041:SF8">
    <property type="entry name" value="PROTEIN YFFB"/>
    <property type="match status" value="1"/>
</dbReference>
<dbReference type="Proteomes" id="UP001290861">
    <property type="component" value="Unassembled WGS sequence"/>
</dbReference>
<proteinExistence type="inferred from homology"/>
<sequence length="133" mass="15158">MNKILFYEKTGCKGNARQKALLESNGYSLEVKSLLDEPWERDQLESYFVDRPVEEWFNDKSPAVKQGQVDPSAFDAAGALDLLLCEPILIRRPLIEMDGHRMCGFDDRVQIMLGINKSFQGLEACQNAKERCD</sequence>
<keyword evidence="4" id="KW-1185">Reference proteome</keyword>
<dbReference type="InterPro" id="IPR006660">
    <property type="entry name" value="Arsenate_reductase-like"/>
</dbReference>
<dbReference type="Pfam" id="PF03960">
    <property type="entry name" value="ArsC"/>
    <property type="match status" value="1"/>
</dbReference>
<evidence type="ECO:0000256" key="2">
    <source>
        <dbReference type="PROSITE-ProRule" id="PRU01282"/>
    </source>
</evidence>